<evidence type="ECO:0000313" key="1">
    <source>
        <dbReference type="EMBL" id="CAG7673113.1"/>
    </source>
</evidence>
<dbReference type="EMBL" id="CAJVCH010012400">
    <property type="protein sequence ID" value="CAG7673113.1"/>
    <property type="molecule type" value="Genomic_DNA"/>
</dbReference>
<reference evidence="1" key="1">
    <citation type="submission" date="2021-06" db="EMBL/GenBank/DDBJ databases">
        <authorList>
            <person name="Hodson N. C."/>
            <person name="Mongue J. A."/>
            <person name="Jaron S. K."/>
        </authorList>
    </citation>
    <scope>NUCLEOTIDE SEQUENCE</scope>
</reference>
<dbReference type="Proteomes" id="UP000708208">
    <property type="component" value="Unassembled WGS sequence"/>
</dbReference>
<keyword evidence="2" id="KW-1185">Reference proteome</keyword>
<accession>A0A8J2JEK0</accession>
<sequence length="35" mass="4151">MKDFCDQRKGGPDLSDLFPRVYYKDEDVIIQEDLT</sequence>
<organism evidence="1 2">
    <name type="scientific">Allacma fusca</name>
    <dbReference type="NCBI Taxonomy" id="39272"/>
    <lineage>
        <taxon>Eukaryota</taxon>
        <taxon>Metazoa</taxon>
        <taxon>Ecdysozoa</taxon>
        <taxon>Arthropoda</taxon>
        <taxon>Hexapoda</taxon>
        <taxon>Collembola</taxon>
        <taxon>Symphypleona</taxon>
        <taxon>Sminthuridae</taxon>
        <taxon>Allacma</taxon>
    </lineage>
</organism>
<feature type="non-terminal residue" evidence="1">
    <location>
        <position position="1"/>
    </location>
</feature>
<name>A0A8J2JEK0_9HEXA</name>
<gene>
    <name evidence="1" type="ORF">AFUS01_LOCUS2175</name>
</gene>
<comment type="caution">
    <text evidence="1">The sequence shown here is derived from an EMBL/GenBank/DDBJ whole genome shotgun (WGS) entry which is preliminary data.</text>
</comment>
<dbReference type="OrthoDB" id="8250698at2759"/>
<protein>
    <submittedName>
        <fullName evidence="1">Uncharacterized protein</fullName>
    </submittedName>
</protein>
<proteinExistence type="predicted"/>
<dbReference type="AlphaFoldDB" id="A0A8J2JEK0"/>
<evidence type="ECO:0000313" key="2">
    <source>
        <dbReference type="Proteomes" id="UP000708208"/>
    </source>
</evidence>